<dbReference type="SUPFAM" id="SSF55785">
    <property type="entry name" value="PYP-like sensor domain (PAS domain)"/>
    <property type="match status" value="1"/>
</dbReference>
<protein>
    <recommendedName>
        <fullName evidence="1">PAS domain-containing protein</fullName>
    </recommendedName>
</protein>
<dbReference type="EMBL" id="BMGJ01000002">
    <property type="protein sequence ID" value="GGD54538.1"/>
    <property type="molecule type" value="Genomic_DNA"/>
</dbReference>
<dbReference type="RefSeq" id="WP_180237070.1">
    <property type="nucleotide sequence ID" value="NZ_BMGJ01000002.1"/>
</dbReference>
<name>A0ABQ1R4F3_9ALTE</name>
<dbReference type="CDD" id="cd00130">
    <property type="entry name" value="PAS"/>
    <property type="match status" value="1"/>
</dbReference>
<dbReference type="Proteomes" id="UP000614272">
    <property type="component" value="Unassembled WGS sequence"/>
</dbReference>
<dbReference type="InterPro" id="IPR000014">
    <property type="entry name" value="PAS"/>
</dbReference>
<dbReference type="Pfam" id="PF13188">
    <property type="entry name" value="PAS_8"/>
    <property type="match status" value="1"/>
</dbReference>
<comment type="caution">
    <text evidence="2">The sequence shown here is derived from an EMBL/GenBank/DDBJ whole genome shotgun (WGS) entry which is preliminary data.</text>
</comment>
<dbReference type="PROSITE" id="PS50112">
    <property type="entry name" value="PAS"/>
    <property type="match status" value="1"/>
</dbReference>
<keyword evidence="3" id="KW-1185">Reference proteome</keyword>
<evidence type="ECO:0000313" key="2">
    <source>
        <dbReference type="EMBL" id="GGD54538.1"/>
    </source>
</evidence>
<accession>A0ABQ1R4F3</accession>
<gene>
    <name evidence="2" type="ORF">GCM10011357_07820</name>
</gene>
<dbReference type="Gene3D" id="3.30.450.20">
    <property type="entry name" value="PAS domain"/>
    <property type="match status" value="1"/>
</dbReference>
<dbReference type="InterPro" id="IPR035965">
    <property type="entry name" value="PAS-like_dom_sf"/>
</dbReference>
<organism evidence="2 3">
    <name type="scientific">Lacimicrobium alkaliphilum</name>
    <dbReference type="NCBI Taxonomy" id="1526571"/>
    <lineage>
        <taxon>Bacteria</taxon>
        <taxon>Pseudomonadati</taxon>
        <taxon>Pseudomonadota</taxon>
        <taxon>Gammaproteobacteria</taxon>
        <taxon>Alteromonadales</taxon>
        <taxon>Alteromonadaceae</taxon>
        <taxon>Lacimicrobium</taxon>
    </lineage>
</organism>
<proteinExistence type="predicted"/>
<dbReference type="NCBIfam" id="TIGR00229">
    <property type="entry name" value="sensory_box"/>
    <property type="match status" value="1"/>
</dbReference>
<sequence length="200" mass="22197">MPATFDKSNVYTHLRDKAEAQLQTGTTQTTGQWSMGVDALRLLHKLSANPDNAGDALKLLHELQVHQVELDLQNEEIAANEQALVEELRLYRTIYDRAPMAYCVVDRHAVVIQANLAAAGLFGVAQAYLPGQRIDNFLNPQSRPLLLDLLKNVVQSRARDCCIAERAAAAEGARQLQFQATLEPESEHILLVCCECRHVA</sequence>
<evidence type="ECO:0000313" key="3">
    <source>
        <dbReference type="Proteomes" id="UP000614272"/>
    </source>
</evidence>
<feature type="domain" description="PAS" evidence="1">
    <location>
        <begin position="87"/>
        <end position="157"/>
    </location>
</feature>
<dbReference type="SMART" id="SM00091">
    <property type="entry name" value="PAS"/>
    <property type="match status" value="1"/>
</dbReference>
<reference evidence="3" key="1">
    <citation type="journal article" date="2019" name="Int. J. Syst. Evol. Microbiol.">
        <title>The Global Catalogue of Microorganisms (GCM) 10K type strain sequencing project: providing services to taxonomists for standard genome sequencing and annotation.</title>
        <authorList>
            <consortium name="The Broad Institute Genomics Platform"/>
            <consortium name="The Broad Institute Genome Sequencing Center for Infectious Disease"/>
            <person name="Wu L."/>
            <person name="Ma J."/>
        </authorList>
    </citation>
    <scope>NUCLEOTIDE SEQUENCE [LARGE SCALE GENOMIC DNA]</scope>
    <source>
        <strain evidence="3">CGMCC 1.12923</strain>
    </source>
</reference>
<evidence type="ECO:0000259" key="1">
    <source>
        <dbReference type="PROSITE" id="PS50112"/>
    </source>
</evidence>